<evidence type="ECO:0000313" key="4">
    <source>
        <dbReference type="EMBL" id="KAJ7224072.1"/>
    </source>
</evidence>
<evidence type="ECO:0000259" key="3">
    <source>
        <dbReference type="PROSITE" id="PS50238"/>
    </source>
</evidence>
<dbReference type="SUPFAM" id="SSF48350">
    <property type="entry name" value="GTPase activation domain, GAP"/>
    <property type="match status" value="1"/>
</dbReference>
<sequence>MSGEAYFRWSCCCPHTGEGDLGRRSQRHSGYTVYDILVQTQVGTYITAKECVGHESRTSKLLAVGAVAHGIGKRISNNGEAHFPEMNDAPRTDKTIKRHTYNELGSSQARPNPWNRIVSLPPTGQSPGPARSTPLQMQIPTPPLQVSDKAPLGRPRRLQNLDPRPLLRALDALLDPKTQRIPDFLDVDYIIALHERDVMERDQRDVIKIRARMDRAHNRFVSNGLTVFGSSLREATMYASLVTVLGGHEHDLPIVVFRCVNELCRHGFNNSQRQQKPHRDRLLALISAFDSEPQFGATTPLNSPNELPEIYGLLSTYVFALPEPVLSSEMFEAIWTWCIVPTLRSTDFMEEKDKPRRHATSDTGILIVQILLRLLPLPNLSLIVYMMGFFQRLPHLITEDIGRAIFAGTFAKTSPVSDGRVERAETMLRWFLDRWDTIFKALFPPLEAKHGENDVSPAEKPWTPSSEPASAPSTALREARADAEAVSSAEPTGGSDSFINRRDPLMRLPSEGLFEKANEVESDASSISSSCAIGERLLDVTAEFAQDAQAETERRNRQMGYCGRSEEFSGNKSDGGDSGYQSPEENREAPCSPCPPEEPSEEEMSHAKALRRISLLERELERSDVAVADAIDKTFRAQDQVKELETKLRAYEKDAGKAPPKLELTLDKRAADDWHAVLHSDTEALKKQLAETQKERDAALQLIQEMKRLMKAHAYSLY</sequence>
<evidence type="ECO:0000256" key="2">
    <source>
        <dbReference type="SAM" id="MobiDB-lite"/>
    </source>
</evidence>
<dbReference type="PROSITE" id="PS50238">
    <property type="entry name" value="RHOGAP"/>
    <property type="match status" value="1"/>
</dbReference>
<keyword evidence="5" id="KW-1185">Reference proteome</keyword>
<proteinExistence type="predicted"/>
<protein>
    <recommendedName>
        <fullName evidence="3">Rho-GAP domain-containing protein</fullName>
    </recommendedName>
</protein>
<feature type="region of interest" description="Disordered" evidence="2">
    <location>
        <begin position="549"/>
        <end position="607"/>
    </location>
</feature>
<dbReference type="InterPro" id="IPR008936">
    <property type="entry name" value="Rho_GTPase_activation_prot"/>
</dbReference>
<dbReference type="Pfam" id="PF00620">
    <property type="entry name" value="RhoGAP"/>
    <property type="match status" value="1"/>
</dbReference>
<keyword evidence="1" id="KW-0175">Coiled coil</keyword>
<dbReference type="InterPro" id="IPR000198">
    <property type="entry name" value="RhoGAP_dom"/>
</dbReference>
<dbReference type="Gene3D" id="1.10.555.10">
    <property type="entry name" value="Rho GTPase activation protein"/>
    <property type="match status" value="1"/>
</dbReference>
<feature type="compositionally biased region" description="Low complexity" evidence="2">
    <location>
        <begin position="461"/>
        <end position="475"/>
    </location>
</feature>
<dbReference type="Proteomes" id="UP001219525">
    <property type="component" value="Unassembled WGS sequence"/>
</dbReference>
<dbReference type="GO" id="GO:0007165">
    <property type="term" value="P:signal transduction"/>
    <property type="evidence" value="ECO:0007669"/>
    <property type="project" value="InterPro"/>
</dbReference>
<feature type="domain" description="Rho-GAP" evidence="3">
    <location>
        <begin position="239"/>
        <end position="439"/>
    </location>
</feature>
<evidence type="ECO:0000313" key="5">
    <source>
        <dbReference type="Proteomes" id="UP001219525"/>
    </source>
</evidence>
<organism evidence="4 5">
    <name type="scientific">Mycena pura</name>
    <dbReference type="NCBI Taxonomy" id="153505"/>
    <lineage>
        <taxon>Eukaryota</taxon>
        <taxon>Fungi</taxon>
        <taxon>Dikarya</taxon>
        <taxon>Basidiomycota</taxon>
        <taxon>Agaricomycotina</taxon>
        <taxon>Agaricomycetes</taxon>
        <taxon>Agaricomycetidae</taxon>
        <taxon>Agaricales</taxon>
        <taxon>Marasmiineae</taxon>
        <taxon>Mycenaceae</taxon>
        <taxon>Mycena</taxon>
    </lineage>
</organism>
<gene>
    <name evidence="4" type="ORF">GGX14DRAFT_539860</name>
</gene>
<comment type="caution">
    <text evidence="4">The sequence shown here is derived from an EMBL/GenBank/DDBJ whole genome shotgun (WGS) entry which is preliminary data.</text>
</comment>
<evidence type="ECO:0000256" key="1">
    <source>
        <dbReference type="SAM" id="Coils"/>
    </source>
</evidence>
<dbReference type="EMBL" id="JARJCW010000005">
    <property type="protein sequence ID" value="KAJ7224072.1"/>
    <property type="molecule type" value="Genomic_DNA"/>
</dbReference>
<accession>A0AAD6YMV5</accession>
<reference evidence="4" key="1">
    <citation type="submission" date="2023-03" db="EMBL/GenBank/DDBJ databases">
        <title>Massive genome expansion in bonnet fungi (Mycena s.s.) driven by repeated elements and novel gene families across ecological guilds.</title>
        <authorList>
            <consortium name="Lawrence Berkeley National Laboratory"/>
            <person name="Harder C.B."/>
            <person name="Miyauchi S."/>
            <person name="Viragh M."/>
            <person name="Kuo A."/>
            <person name="Thoen E."/>
            <person name="Andreopoulos B."/>
            <person name="Lu D."/>
            <person name="Skrede I."/>
            <person name="Drula E."/>
            <person name="Henrissat B."/>
            <person name="Morin E."/>
            <person name="Kohler A."/>
            <person name="Barry K."/>
            <person name="LaButti K."/>
            <person name="Morin E."/>
            <person name="Salamov A."/>
            <person name="Lipzen A."/>
            <person name="Mereny Z."/>
            <person name="Hegedus B."/>
            <person name="Baldrian P."/>
            <person name="Stursova M."/>
            <person name="Weitz H."/>
            <person name="Taylor A."/>
            <person name="Grigoriev I.V."/>
            <person name="Nagy L.G."/>
            <person name="Martin F."/>
            <person name="Kauserud H."/>
        </authorList>
    </citation>
    <scope>NUCLEOTIDE SEQUENCE</scope>
    <source>
        <strain evidence="4">9144</strain>
    </source>
</reference>
<dbReference type="AlphaFoldDB" id="A0AAD6YMV5"/>
<feature type="region of interest" description="Disordered" evidence="2">
    <location>
        <begin position="450"/>
        <end position="502"/>
    </location>
</feature>
<name>A0AAD6YMV5_9AGAR</name>
<feature type="coiled-coil region" evidence="1">
    <location>
        <begin position="682"/>
        <end position="709"/>
    </location>
</feature>